<reference evidence="1" key="1">
    <citation type="submission" date="2014-11" db="EMBL/GenBank/DDBJ databases">
        <authorList>
            <person name="Amaro Gonzalez C."/>
        </authorList>
    </citation>
    <scope>NUCLEOTIDE SEQUENCE</scope>
</reference>
<sequence>MLVYSSSVLQRSNDPQVDLYNGKA</sequence>
<evidence type="ECO:0000313" key="1">
    <source>
        <dbReference type="EMBL" id="JAH75468.1"/>
    </source>
</evidence>
<reference evidence="1" key="2">
    <citation type="journal article" date="2015" name="Fish Shellfish Immunol.">
        <title>Early steps in the European eel (Anguilla anguilla)-Vibrio vulnificus interaction in the gills: Role of the RtxA13 toxin.</title>
        <authorList>
            <person name="Callol A."/>
            <person name="Pajuelo D."/>
            <person name="Ebbesson L."/>
            <person name="Teles M."/>
            <person name="MacKenzie S."/>
            <person name="Amaro C."/>
        </authorList>
    </citation>
    <scope>NUCLEOTIDE SEQUENCE</scope>
</reference>
<dbReference type="AlphaFoldDB" id="A0A0E9VE32"/>
<name>A0A0E9VE32_ANGAN</name>
<accession>A0A0E9VE32</accession>
<proteinExistence type="predicted"/>
<protein>
    <submittedName>
        <fullName evidence="1">Uncharacterized protein</fullName>
    </submittedName>
</protein>
<dbReference type="EMBL" id="GBXM01033109">
    <property type="protein sequence ID" value="JAH75468.1"/>
    <property type="molecule type" value="Transcribed_RNA"/>
</dbReference>
<organism evidence="1">
    <name type="scientific">Anguilla anguilla</name>
    <name type="common">European freshwater eel</name>
    <name type="synonym">Muraena anguilla</name>
    <dbReference type="NCBI Taxonomy" id="7936"/>
    <lineage>
        <taxon>Eukaryota</taxon>
        <taxon>Metazoa</taxon>
        <taxon>Chordata</taxon>
        <taxon>Craniata</taxon>
        <taxon>Vertebrata</taxon>
        <taxon>Euteleostomi</taxon>
        <taxon>Actinopterygii</taxon>
        <taxon>Neopterygii</taxon>
        <taxon>Teleostei</taxon>
        <taxon>Anguilliformes</taxon>
        <taxon>Anguillidae</taxon>
        <taxon>Anguilla</taxon>
    </lineage>
</organism>
<dbReference type="EMBL" id="GBXM01042269">
    <property type="protein sequence ID" value="JAH66308.1"/>
    <property type="molecule type" value="Transcribed_RNA"/>
</dbReference>